<dbReference type="InterPro" id="IPR015943">
    <property type="entry name" value="WD40/YVTN_repeat-like_dom_sf"/>
</dbReference>
<protein>
    <submittedName>
        <fullName evidence="5">Raptor_N domain-containing protein</fullName>
    </submittedName>
</protein>
<dbReference type="SMART" id="SM01302">
    <property type="entry name" value="Raptor_N"/>
    <property type="match status" value="1"/>
</dbReference>
<dbReference type="GO" id="GO:0030307">
    <property type="term" value="P:positive regulation of cell growth"/>
    <property type="evidence" value="ECO:0007669"/>
    <property type="project" value="TreeGrafter"/>
</dbReference>
<sequence>MFVIFFDKTHLILTVESMDDAHTDPPLPTWFQELRHVEKIVGIKEEIVDRDLWRKYSKERMRTVSVALVLCLNIGVDPPDVHKPNPCARKECWIDPVGMNPQKAVIKIATALQKSYERWQPRARYKAANDPTVDDVRRLCQSLRRNAKEERILFHYNGHGVPRPTENGEVWVFNKNFTQYIPLSIFDLQSWMGHPAVYVWDCHCAGLVVKSFFRFAEDHEKEWVKQLDEHMETRPPPLPVIQAEMSLEEMAAAFGFRKKPNFKECIHIGACADHELLPMDSRLPADLFTSCILTPIQTSVLWYILKNDLEDRFPVTIVDKIPGQLSDRRTMLGELNWIFTAITDTIAWSSLPKELFQKLFRLDLLLASVFRSFVLANRVMRENQCHVVSRPSLPSVHSHPLWDAWDYTIDLCLSQMQGFTTPKQKLWTVAKEIYFSRSSVRHELLIDVSSQFASVDETDYTHNWFFIEQLQAFEVWLKYGGERRTPPQQLPVVLQVLLSQVHFEVHRVKALELLARFLDLGSWAVGHALSVGVFPYVLKLLQSATKELRPWLAFIWAKILAVETSCQVDLIKDKERGYMYFLTILNDPNTNPRQKIVPAFVMAALIENNYRPAQELLTDNRYVTLCIELLSDTALRQCRMLRLWLLIGLGRLWADYDDARWQAIRLAAYERVLEFLDDSIPEVRAAAVYAIGCLVRNKSENIEHATITKQCNTPKDLIPQFVVIMRGVDAFNLSYEGIEDYEGDDIDHEVCDKLSMKCTFDGSVLVRAELVVAMQWFIIDFENRFASLSMDLNEKIEQKKFRERKLSAGEQEMKPLRSIDEENDTFVSRGYDRSLPRSASRRRVHFLEAPLNSPRRSSSMNFVSGVVADKVYSQWRSMFDGSSLNDLSTKLLASTKETHNENFKNKAIKQIEFLGSKTFNDQSERIWLSLLRLSLDPVNKIAEMAQVLIEHVDKLATTRHEKKKKLNCVERTSLSKQTESCSMEAVTFTVGSPTLDLAATPPYLDDHMRRNSENALVLDSRRQEQLPVFHQSAIFTPKRNMYSPTIKSLTKLDESSSTEREPVVALVTTDFVPWCTRRFTEPILDVIQGFDRMIKRVVHFIIIFLIIGEVGDGITDRLATHSMPSDWASHKDEGLQQTSKKEIRALKEEKIFFDGHPLIVKTDAVSRCLAWSQIRPHLYSCDGETVTIWRCELQRLFDVRKFLCRNDNPFVNDVVTDLHVINEMTRELLMTCSEDGLMRIWDPGYSIYSHDFETEQQMITAAYLLKDASISIPMNKHLASVFSWNQKCGLLAVSGNVKVCRLWDAHAEKSMQEIQIGAKNCAVTKLSLDNSGSNLLATGLSDGLVNIYDPRLPDKSRRTMSFRELEEPVIGLSLFSNLMGESSEGNLRLIAGSRGGEIRLWEPRMFREPVVSFNACSSPRKDSLTNMEVHTHSQCIGCIDDAAIVKLFDVNGKQLGEIRQDDWLVGGRIGTLTSMRFHQLLVSLAVATESQTISFYRMPDLS</sequence>
<evidence type="ECO:0000313" key="6">
    <source>
        <dbReference type="Proteomes" id="UP000024404"/>
    </source>
</evidence>
<evidence type="ECO:0000256" key="1">
    <source>
        <dbReference type="ARBA" id="ARBA00009257"/>
    </source>
</evidence>
<evidence type="ECO:0000256" key="2">
    <source>
        <dbReference type="ARBA" id="ARBA00022574"/>
    </source>
</evidence>
<accession>A0A8R1XTQ5</accession>
<dbReference type="Proteomes" id="UP000024404">
    <property type="component" value="Unassembled WGS sequence"/>
</dbReference>
<dbReference type="GO" id="GO:0030674">
    <property type="term" value="F:protein-macromolecule adaptor activity"/>
    <property type="evidence" value="ECO:0007669"/>
    <property type="project" value="TreeGrafter"/>
</dbReference>
<dbReference type="Gene3D" id="2.130.10.10">
    <property type="entry name" value="YVTN repeat-like/Quinoprotein amine dehydrogenase"/>
    <property type="match status" value="1"/>
</dbReference>
<dbReference type="Gene3D" id="1.25.10.10">
    <property type="entry name" value="Leucine-rich Repeat Variant"/>
    <property type="match status" value="1"/>
</dbReference>
<dbReference type="InterPro" id="IPR011989">
    <property type="entry name" value="ARM-like"/>
</dbReference>
<dbReference type="SMART" id="SM00320">
    <property type="entry name" value="WD40"/>
    <property type="match status" value="5"/>
</dbReference>
<dbReference type="PANTHER" id="PTHR12848:SF16">
    <property type="entry name" value="REGULATORY-ASSOCIATED PROTEIN OF MTOR"/>
    <property type="match status" value="1"/>
</dbReference>
<name>A0A8R1XTQ5_ONCVO</name>
<dbReference type="AlphaFoldDB" id="A0A8R1XTQ5"/>
<reference evidence="5" key="2">
    <citation type="submission" date="2022-06" db="UniProtKB">
        <authorList>
            <consortium name="EnsemblMetazoa"/>
        </authorList>
    </citation>
    <scope>IDENTIFICATION</scope>
</reference>
<dbReference type="EMBL" id="CMVM020000094">
    <property type="status" value="NOT_ANNOTATED_CDS"/>
    <property type="molecule type" value="Genomic_DNA"/>
</dbReference>
<dbReference type="GO" id="GO:0005737">
    <property type="term" value="C:cytoplasm"/>
    <property type="evidence" value="ECO:0007669"/>
    <property type="project" value="TreeGrafter"/>
</dbReference>
<organism evidence="5 6">
    <name type="scientific">Onchocerca volvulus</name>
    <dbReference type="NCBI Taxonomy" id="6282"/>
    <lineage>
        <taxon>Eukaryota</taxon>
        <taxon>Metazoa</taxon>
        <taxon>Ecdysozoa</taxon>
        <taxon>Nematoda</taxon>
        <taxon>Chromadorea</taxon>
        <taxon>Rhabditida</taxon>
        <taxon>Spirurina</taxon>
        <taxon>Spiruromorpha</taxon>
        <taxon>Filarioidea</taxon>
        <taxon>Onchocercidae</taxon>
        <taxon>Onchocerca</taxon>
    </lineage>
</organism>
<dbReference type="GO" id="GO:0031931">
    <property type="term" value="C:TORC1 complex"/>
    <property type="evidence" value="ECO:0007669"/>
    <property type="project" value="EnsemblMetazoa"/>
</dbReference>
<dbReference type="InterPro" id="IPR029347">
    <property type="entry name" value="Raptor_N"/>
</dbReference>
<dbReference type="SUPFAM" id="SSF48371">
    <property type="entry name" value="ARM repeat"/>
    <property type="match status" value="1"/>
</dbReference>
<keyword evidence="3" id="KW-0677">Repeat</keyword>
<dbReference type="InterPro" id="IPR036322">
    <property type="entry name" value="WD40_repeat_dom_sf"/>
</dbReference>
<dbReference type="GO" id="GO:0071230">
    <property type="term" value="P:cellular response to amino acid stimulus"/>
    <property type="evidence" value="ECO:0007669"/>
    <property type="project" value="TreeGrafter"/>
</dbReference>
<dbReference type="PANTHER" id="PTHR12848">
    <property type="entry name" value="REGULATORY-ASSOCIATED PROTEIN OF MTOR"/>
    <property type="match status" value="1"/>
</dbReference>
<dbReference type="EnsemblMetazoa" id="OVOC3411.1">
    <property type="protein sequence ID" value="OVOC3411.1"/>
    <property type="gene ID" value="WBGene00240220"/>
</dbReference>
<dbReference type="GO" id="GO:0038202">
    <property type="term" value="P:TORC1 signaling"/>
    <property type="evidence" value="ECO:0007669"/>
    <property type="project" value="TreeGrafter"/>
</dbReference>
<proteinExistence type="inferred from homology"/>
<dbReference type="GO" id="GO:2000785">
    <property type="term" value="P:regulation of autophagosome assembly"/>
    <property type="evidence" value="ECO:0007669"/>
    <property type="project" value="EnsemblMetazoa"/>
</dbReference>
<dbReference type="InterPro" id="IPR001680">
    <property type="entry name" value="WD40_rpt"/>
</dbReference>
<keyword evidence="2" id="KW-0853">WD repeat</keyword>
<dbReference type="InterPro" id="IPR016024">
    <property type="entry name" value="ARM-type_fold"/>
</dbReference>
<dbReference type="GO" id="GO:0002119">
    <property type="term" value="P:nematode larval development"/>
    <property type="evidence" value="ECO:0007669"/>
    <property type="project" value="EnsemblMetazoa"/>
</dbReference>
<evidence type="ECO:0000256" key="3">
    <source>
        <dbReference type="ARBA" id="ARBA00022737"/>
    </source>
</evidence>
<evidence type="ECO:0000313" key="5">
    <source>
        <dbReference type="EnsemblMetazoa" id="OVOC3411.1"/>
    </source>
</evidence>
<dbReference type="Pfam" id="PF14538">
    <property type="entry name" value="Raptor_N"/>
    <property type="match status" value="1"/>
</dbReference>
<comment type="similarity">
    <text evidence="1">Belongs to the WD repeat RAPTOR family.</text>
</comment>
<dbReference type="PRINTS" id="PR01547">
    <property type="entry name" value="YEAST176DUF"/>
</dbReference>
<feature type="domain" description="Raptor N-terminal CASPase-like" evidence="4">
    <location>
        <begin position="60"/>
        <end position="213"/>
    </location>
</feature>
<reference evidence="6" key="1">
    <citation type="submission" date="2013-10" db="EMBL/GenBank/DDBJ databases">
        <title>Genome sequencing of Onchocerca volvulus.</title>
        <authorList>
            <person name="Cotton J."/>
            <person name="Tsai J."/>
            <person name="Stanley E."/>
            <person name="Tracey A."/>
            <person name="Holroyd N."/>
            <person name="Lustigman S."/>
            <person name="Berriman M."/>
        </authorList>
    </citation>
    <scope>NUCLEOTIDE SEQUENCE</scope>
</reference>
<dbReference type="GO" id="GO:0010506">
    <property type="term" value="P:regulation of autophagy"/>
    <property type="evidence" value="ECO:0007669"/>
    <property type="project" value="TreeGrafter"/>
</dbReference>
<keyword evidence="6" id="KW-1185">Reference proteome</keyword>
<dbReference type="OMA" id="DYTHNWF"/>
<dbReference type="SUPFAM" id="SSF50978">
    <property type="entry name" value="WD40 repeat-like"/>
    <property type="match status" value="1"/>
</dbReference>
<dbReference type="InterPro" id="IPR004083">
    <property type="entry name" value="Raptor"/>
</dbReference>
<dbReference type="GO" id="GO:0009267">
    <property type="term" value="P:cellular response to starvation"/>
    <property type="evidence" value="ECO:0007669"/>
    <property type="project" value="TreeGrafter"/>
</dbReference>
<evidence type="ECO:0000259" key="4">
    <source>
        <dbReference type="SMART" id="SM01302"/>
    </source>
</evidence>